<evidence type="ECO:0000256" key="7">
    <source>
        <dbReference type="SAM" id="Phobius"/>
    </source>
</evidence>
<feature type="domain" description="ABC3 transporter permease C-terminal" evidence="8">
    <location>
        <begin position="334"/>
        <end position="460"/>
    </location>
</feature>
<keyword evidence="3" id="KW-1003">Cell membrane</keyword>
<feature type="transmembrane region" description="Helical" evidence="7">
    <location>
        <begin position="21"/>
        <end position="38"/>
    </location>
</feature>
<evidence type="ECO:0000256" key="1">
    <source>
        <dbReference type="ARBA" id="ARBA00004651"/>
    </source>
</evidence>
<evidence type="ECO:0000256" key="6">
    <source>
        <dbReference type="ARBA" id="ARBA00023136"/>
    </source>
</evidence>
<accession>A0A4R2MLD0</accession>
<evidence type="ECO:0000313" key="10">
    <source>
        <dbReference type="Proteomes" id="UP000295106"/>
    </source>
</evidence>
<dbReference type="Proteomes" id="UP000295106">
    <property type="component" value="Unassembled WGS sequence"/>
</dbReference>
<dbReference type="GeneID" id="99687223"/>
<dbReference type="RefSeq" id="WP_132644611.1">
    <property type="nucleotide sequence ID" value="NZ_CP181386.1"/>
</dbReference>
<name>A0A4R2MLD0_RUBGE</name>
<organism evidence="9 10">
    <name type="scientific">Rubrivivax gelatinosus</name>
    <name type="common">Rhodocyclus gelatinosus</name>
    <name type="synonym">Rhodopseudomonas gelatinosa</name>
    <dbReference type="NCBI Taxonomy" id="28068"/>
    <lineage>
        <taxon>Bacteria</taxon>
        <taxon>Pseudomonadati</taxon>
        <taxon>Pseudomonadota</taxon>
        <taxon>Betaproteobacteria</taxon>
        <taxon>Burkholderiales</taxon>
        <taxon>Sphaerotilaceae</taxon>
        <taxon>Rubrivivax</taxon>
    </lineage>
</organism>
<evidence type="ECO:0000256" key="5">
    <source>
        <dbReference type="ARBA" id="ARBA00022989"/>
    </source>
</evidence>
<feature type="transmembrane region" description="Helical" evidence="7">
    <location>
        <begin position="330"/>
        <end position="356"/>
    </location>
</feature>
<dbReference type="EMBL" id="SLXD01000001">
    <property type="protein sequence ID" value="TCP05624.1"/>
    <property type="molecule type" value="Genomic_DNA"/>
</dbReference>
<keyword evidence="4 7" id="KW-0812">Transmembrane</keyword>
<feature type="transmembrane region" description="Helical" evidence="7">
    <location>
        <begin position="431"/>
        <end position="451"/>
    </location>
</feature>
<keyword evidence="5 7" id="KW-1133">Transmembrane helix</keyword>
<dbReference type="OrthoDB" id="9770036at2"/>
<dbReference type="GO" id="GO:0044874">
    <property type="term" value="P:lipoprotein localization to outer membrane"/>
    <property type="evidence" value="ECO:0007669"/>
    <property type="project" value="TreeGrafter"/>
</dbReference>
<comment type="subcellular location">
    <subcellularLocation>
        <location evidence="1">Cell membrane</location>
        <topology evidence="1">Multi-pass membrane protein</topology>
    </subcellularLocation>
</comment>
<dbReference type="InterPro" id="IPR003838">
    <property type="entry name" value="ABC3_permease_C"/>
</dbReference>
<keyword evidence="6 7" id="KW-0472">Membrane</keyword>
<feature type="transmembrane region" description="Helical" evidence="7">
    <location>
        <begin position="377"/>
        <end position="401"/>
    </location>
</feature>
<dbReference type="Pfam" id="PF02687">
    <property type="entry name" value="FtsX"/>
    <property type="match status" value="1"/>
</dbReference>
<evidence type="ECO:0000256" key="4">
    <source>
        <dbReference type="ARBA" id="ARBA00022692"/>
    </source>
</evidence>
<dbReference type="PANTHER" id="PTHR30489:SF0">
    <property type="entry name" value="LIPOPROTEIN-RELEASING SYSTEM TRANSMEMBRANE PROTEIN LOLE"/>
    <property type="match status" value="1"/>
</dbReference>
<dbReference type="GO" id="GO:0098797">
    <property type="term" value="C:plasma membrane protein complex"/>
    <property type="evidence" value="ECO:0007669"/>
    <property type="project" value="TreeGrafter"/>
</dbReference>
<comment type="similarity">
    <text evidence="2">Belongs to the ABC-4 integral membrane protein family. LolC/E subfamily.</text>
</comment>
<dbReference type="InterPro" id="IPR051447">
    <property type="entry name" value="Lipoprotein-release_system"/>
</dbReference>
<dbReference type="PANTHER" id="PTHR30489">
    <property type="entry name" value="LIPOPROTEIN-RELEASING SYSTEM TRANSMEMBRANE PROTEIN LOLE"/>
    <property type="match status" value="1"/>
</dbReference>
<evidence type="ECO:0000313" key="9">
    <source>
        <dbReference type="EMBL" id="TCP05624.1"/>
    </source>
</evidence>
<evidence type="ECO:0000259" key="8">
    <source>
        <dbReference type="Pfam" id="PF02687"/>
    </source>
</evidence>
<evidence type="ECO:0000256" key="2">
    <source>
        <dbReference type="ARBA" id="ARBA00005236"/>
    </source>
</evidence>
<dbReference type="AlphaFoldDB" id="A0A4R2MLD0"/>
<sequence>MNEWSLALRNLRRNRRRSLSTLIALGLGLMAVLLFSGFKANLIDTGLTTYVRAGGHLQVQHRDYALFGSGNPTAYGIEHYERLVRTIRSDPELAPMLAVVTPSLRFGGLAGNFTAGISRAVIGNGYVAPEVQLMRRWNEFGVPIARPDFPLVGTADDSAVLGEALARVLQLCAALRIADCPQPQIAPPAPAAAAAALPDDIAALAAQEQPAASGPSADGEPRVELLASTSRGTPNVASLVVAAAENQGFRELDEISVVLHLEQAQKLVFGRDAPKVTSIMVLLQRSADRPRAYARLRQLVADDPEGATLAVRDFEELNPFYVQTERMFDVIFGFIFVLISSIVLFTVGNTMSAAVIERTVEVGTIRAIGLRRGGVRRLFVIEGFILGCTGALVGLAAAVGAGELINMSGLTWLPPGSAEQLPLQLRVLRDVPAVAGSTLGLVLVATASAWWPAWRAARLEIVNALRHV</sequence>
<protein>
    <submittedName>
        <fullName evidence="9">Putative ABC transport system permease protein</fullName>
    </submittedName>
</protein>
<gene>
    <name evidence="9" type="ORF">EV684_101496</name>
</gene>
<proteinExistence type="inferred from homology"/>
<reference evidence="9 10" key="1">
    <citation type="submission" date="2019-03" db="EMBL/GenBank/DDBJ databases">
        <title>Genomic Encyclopedia of Type Strains, Phase IV (KMG-IV): sequencing the most valuable type-strain genomes for metagenomic binning, comparative biology and taxonomic classification.</title>
        <authorList>
            <person name="Goeker M."/>
        </authorList>
    </citation>
    <scope>NUCLEOTIDE SEQUENCE [LARGE SCALE GENOMIC DNA]</scope>
    <source>
        <strain evidence="9 10">DSM 1709</strain>
    </source>
</reference>
<comment type="caution">
    <text evidence="9">The sequence shown here is derived from an EMBL/GenBank/DDBJ whole genome shotgun (WGS) entry which is preliminary data.</text>
</comment>
<evidence type="ECO:0000256" key="3">
    <source>
        <dbReference type="ARBA" id="ARBA00022475"/>
    </source>
</evidence>